<dbReference type="Proteomes" id="UP000467327">
    <property type="component" value="Chromosome"/>
</dbReference>
<keyword evidence="3" id="KW-1185">Reference proteome</keyword>
<name>A0AAD1HPW7_9MYCO</name>
<evidence type="ECO:0000313" key="3">
    <source>
        <dbReference type="Proteomes" id="UP000467327"/>
    </source>
</evidence>
<feature type="region of interest" description="Disordered" evidence="1">
    <location>
        <begin position="1"/>
        <end position="30"/>
    </location>
</feature>
<dbReference type="Pfam" id="PF17471">
    <property type="entry name" value="GP63"/>
    <property type="match status" value="1"/>
</dbReference>
<dbReference type="KEGG" id="maic:MAIC_42600"/>
<gene>
    <name evidence="2" type="ORF">MAIC_42600</name>
</gene>
<reference evidence="2 3" key="1">
    <citation type="journal article" date="2019" name="Emerg. Microbes Infect.">
        <title>Comprehensive subspecies identification of 175 nontuberculous mycobacteria species based on 7547 genomic profiles.</title>
        <authorList>
            <person name="Matsumoto Y."/>
            <person name="Kinjo T."/>
            <person name="Motooka D."/>
            <person name="Nabeya D."/>
            <person name="Jung N."/>
            <person name="Uechi K."/>
            <person name="Horii T."/>
            <person name="Iida T."/>
            <person name="Fujita J."/>
            <person name="Nakamura S."/>
        </authorList>
    </citation>
    <scope>NUCLEOTIDE SEQUENCE [LARGE SCALE GENOMIC DNA]</scope>
    <source>
        <strain evidence="2 3">JCM 6376</strain>
    </source>
</reference>
<evidence type="ECO:0000313" key="2">
    <source>
        <dbReference type="EMBL" id="BBX09457.1"/>
    </source>
</evidence>
<dbReference type="InterPro" id="IPR035341">
    <property type="entry name" value="Gp63"/>
</dbReference>
<evidence type="ECO:0000256" key="1">
    <source>
        <dbReference type="SAM" id="MobiDB-lite"/>
    </source>
</evidence>
<protein>
    <submittedName>
        <fullName evidence="2">Uncharacterized protein</fullName>
    </submittedName>
</protein>
<dbReference type="AlphaFoldDB" id="A0AAD1HPW7"/>
<sequence length="97" mass="10900">MRELPSPSPNLDTQREENMTTPNAMPKKLNPIHQQILGDLIKTKPVSWTHKSLDPESPDPKKPNVIKTKVVGIELANGLARNVSEENVDRLAKRWVA</sequence>
<proteinExistence type="predicted"/>
<accession>A0AAD1HPW7</accession>
<organism evidence="2 3">
    <name type="scientific">Mycolicibacterium aichiense</name>
    <dbReference type="NCBI Taxonomy" id="1799"/>
    <lineage>
        <taxon>Bacteria</taxon>
        <taxon>Bacillati</taxon>
        <taxon>Actinomycetota</taxon>
        <taxon>Actinomycetes</taxon>
        <taxon>Mycobacteriales</taxon>
        <taxon>Mycobacteriaceae</taxon>
        <taxon>Mycolicibacterium</taxon>
    </lineage>
</organism>
<dbReference type="EMBL" id="AP022561">
    <property type="protein sequence ID" value="BBX09457.1"/>
    <property type="molecule type" value="Genomic_DNA"/>
</dbReference>